<dbReference type="Pfam" id="PF22435">
    <property type="entry name" value="MRM3-like_sub_bind"/>
    <property type="match status" value="1"/>
</dbReference>
<comment type="caution">
    <text evidence="6">The sequence shown here is derived from an EMBL/GenBank/DDBJ whole genome shotgun (WGS) entry which is preliminary data.</text>
</comment>
<dbReference type="SUPFAM" id="SSF75217">
    <property type="entry name" value="alpha/beta knot"/>
    <property type="match status" value="1"/>
</dbReference>
<feature type="domain" description="MRM3-like substrate binding" evidence="5">
    <location>
        <begin position="15"/>
        <end position="100"/>
    </location>
</feature>
<protein>
    <submittedName>
        <fullName evidence="6">rRNA methyltransferase</fullName>
    </submittedName>
</protein>
<dbReference type="InterPro" id="IPR001537">
    <property type="entry name" value="SpoU_MeTrfase"/>
</dbReference>
<evidence type="ECO:0000313" key="6">
    <source>
        <dbReference type="EMBL" id="PWG66104.1"/>
    </source>
</evidence>
<evidence type="ECO:0000256" key="3">
    <source>
        <dbReference type="ARBA" id="ARBA00022679"/>
    </source>
</evidence>
<dbReference type="EMBL" id="QFFM01000009">
    <property type="protein sequence ID" value="PWG66104.1"/>
    <property type="molecule type" value="Genomic_DNA"/>
</dbReference>
<keyword evidence="2 6" id="KW-0489">Methyltransferase</keyword>
<dbReference type="Proteomes" id="UP000245876">
    <property type="component" value="Unassembled WGS sequence"/>
</dbReference>
<dbReference type="InterPro" id="IPR029026">
    <property type="entry name" value="tRNA_m1G_MTases_N"/>
</dbReference>
<gene>
    <name evidence="6" type="ORF">DF196_05505</name>
</gene>
<keyword evidence="7" id="KW-1185">Reference proteome</keyword>
<dbReference type="OrthoDB" id="9794400at2"/>
<dbReference type="GO" id="GO:0003723">
    <property type="term" value="F:RNA binding"/>
    <property type="evidence" value="ECO:0007669"/>
    <property type="project" value="InterPro"/>
</dbReference>
<evidence type="ECO:0000256" key="1">
    <source>
        <dbReference type="ARBA" id="ARBA00007228"/>
    </source>
</evidence>
<dbReference type="Gene3D" id="3.30.1330.30">
    <property type="match status" value="1"/>
</dbReference>
<evidence type="ECO:0000259" key="5">
    <source>
        <dbReference type="Pfam" id="PF22435"/>
    </source>
</evidence>
<dbReference type="GO" id="GO:0006396">
    <property type="term" value="P:RNA processing"/>
    <property type="evidence" value="ECO:0007669"/>
    <property type="project" value="InterPro"/>
</dbReference>
<dbReference type="PANTHER" id="PTHR43191">
    <property type="entry name" value="RRNA METHYLTRANSFERASE 3"/>
    <property type="match status" value="1"/>
</dbReference>
<evidence type="ECO:0000259" key="4">
    <source>
        <dbReference type="Pfam" id="PF00588"/>
    </source>
</evidence>
<comment type="similarity">
    <text evidence="1">Belongs to the class IV-like SAM-binding methyltransferase superfamily. RNA methyltransferase TrmH family.</text>
</comment>
<dbReference type="PANTHER" id="PTHR43191:SF2">
    <property type="entry name" value="RRNA METHYLTRANSFERASE 3, MITOCHONDRIAL"/>
    <property type="match status" value="1"/>
</dbReference>
<name>A0A2U2NAP2_9BIFI</name>
<keyword evidence="3 6" id="KW-0808">Transferase</keyword>
<organism evidence="6 7">
    <name type="scientific">Bifidobacterium callitrichidarum</name>
    <dbReference type="NCBI Taxonomy" id="2052941"/>
    <lineage>
        <taxon>Bacteria</taxon>
        <taxon>Bacillati</taxon>
        <taxon>Actinomycetota</taxon>
        <taxon>Actinomycetes</taxon>
        <taxon>Bifidobacteriales</taxon>
        <taxon>Bifidobacteriaceae</taxon>
        <taxon>Bifidobacterium</taxon>
    </lineage>
</organism>
<dbReference type="GO" id="GO:0008173">
    <property type="term" value="F:RNA methyltransferase activity"/>
    <property type="evidence" value="ECO:0007669"/>
    <property type="project" value="InterPro"/>
</dbReference>
<dbReference type="InterPro" id="IPR029064">
    <property type="entry name" value="Ribosomal_eL30-like_sf"/>
</dbReference>
<dbReference type="SUPFAM" id="SSF55315">
    <property type="entry name" value="L30e-like"/>
    <property type="match status" value="1"/>
</dbReference>
<evidence type="ECO:0000256" key="2">
    <source>
        <dbReference type="ARBA" id="ARBA00022603"/>
    </source>
</evidence>
<dbReference type="InterPro" id="IPR029028">
    <property type="entry name" value="Alpha/beta_knot_MTases"/>
</dbReference>
<dbReference type="RefSeq" id="WP_109056879.1">
    <property type="nucleotide sequence ID" value="NZ_QFFM01000009.1"/>
</dbReference>
<dbReference type="InterPro" id="IPR053888">
    <property type="entry name" value="MRM3-like_sub_bind"/>
</dbReference>
<feature type="domain" description="tRNA/rRNA methyltransferase SpoU type" evidence="4">
    <location>
        <begin position="147"/>
        <end position="312"/>
    </location>
</feature>
<sequence length="324" mass="34989">MPINAQILDNPKSDRVRRIADLTRSKGRERSGRFLIEGPQSVREAVTWRPDVVQDLYVEVSQALDHPRIVSSTLAKIVEKSQDATIYVHQCTGEVIRRISPDAQGILAVGNARAMRVDVADFEIDGGKSGDSDDSADSGKTLNIAAFWQVRDPGNAGTVIRAADAAGCDAVVFVDDCVDVLNPKVIRSTAGSLFHLPVLTMGTDEFFTWAAAQHMDVWAADVYGTPDRKPESLPTVLAGLTEVDDTTDRTDAADHAIAVESPASQGSRAVLFGNEARGLETEILRKCDRIVSIPLYGKAESLNLGTSAAVMLMSLAMSRHIETM</sequence>
<reference evidence="6 7" key="1">
    <citation type="journal article" date="2018" name="Int. J. Syst. Evol. Microbiol.">
        <title>Bifidobacterium callitrichidarum sp. nov. from the faeces of the emperor tamarin (Saguinus imperator).</title>
        <authorList>
            <person name="Modesto M."/>
            <person name="Michelini S."/>
            <person name="Sansosti M.C."/>
            <person name="De Filippo C."/>
            <person name="Cavalieri D."/>
            <person name="Qvirist L."/>
            <person name="Andlid T."/>
            <person name="Spiezio C."/>
            <person name="Sandri C."/>
            <person name="Pascarelli S."/>
            <person name="Sgorbati B."/>
            <person name="Mattarelli P."/>
        </authorList>
    </citation>
    <scope>NUCLEOTIDE SEQUENCE [LARGE SCALE GENOMIC DNA]</scope>
    <source>
        <strain evidence="6 7">TRI 5</strain>
    </source>
</reference>
<dbReference type="GO" id="GO:0032259">
    <property type="term" value="P:methylation"/>
    <property type="evidence" value="ECO:0007669"/>
    <property type="project" value="UniProtKB-KW"/>
</dbReference>
<dbReference type="InterPro" id="IPR051259">
    <property type="entry name" value="rRNA_Methyltransferase"/>
</dbReference>
<dbReference type="AlphaFoldDB" id="A0A2U2NAP2"/>
<proteinExistence type="inferred from homology"/>
<dbReference type="CDD" id="cd18095">
    <property type="entry name" value="SpoU-like_rRNA-MTase"/>
    <property type="match status" value="1"/>
</dbReference>
<dbReference type="Gene3D" id="3.40.1280.10">
    <property type="match status" value="1"/>
</dbReference>
<accession>A0A2U2NAP2</accession>
<evidence type="ECO:0000313" key="7">
    <source>
        <dbReference type="Proteomes" id="UP000245876"/>
    </source>
</evidence>
<dbReference type="Pfam" id="PF00588">
    <property type="entry name" value="SpoU_methylase"/>
    <property type="match status" value="1"/>
</dbReference>